<comment type="caution">
    <text evidence="1">The sequence shown here is derived from an EMBL/GenBank/DDBJ whole genome shotgun (WGS) entry which is preliminary data.</text>
</comment>
<protein>
    <submittedName>
        <fullName evidence="1">Uncharacterized protein</fullName>
    </submittedName>
</protein>
<dbReference type="Gene3D" id="3.90.550.10">
    <property type="entry name" value="Spore Coat Polysaccharide Biosynthesis Protein SpsA, Chain A"/>
    <property type="match status" value="1"/>
</dbReference>
<evidence type="ECO:0000313" key="3">
    <source>
        <dbReference type="Proteomes" id="UP000032061"/>
    </source>
</evidence>
<evidence type="ECO:0000313" key="1">
    <source>
        <dbReference type="EMBL" id="KIO54184.1"/>
    </source>
</evidence>
<name>A0A0D0EFI9_9FLAO</name>
<gene>
    <name evidence="2" type="ORF">B0A73_04840</name>
    <name evidence="1" type="ORF">IW18_04075</name>
</gene>
<dbReference type="AlphaFoldDB" id="A0A0D0EFI9"/>
<dbReference type="EMBL" id="MUGX01000008">
    <property type="protein sequence ID" value="OXA89711.1"/>
    <property type="molecule type" value="Genomic_DNA"/>
</dbReference>
<sequence>MKQFELFTEYFNKVLNSEYEFNMVVYIDNSVDLSYFKDLPIQFIINADHVLLSDVPPKMWRFYNIFFTKADVYLFRDSDSVISKRELSLLKIWFDSEYDYNVIRDTRLHLYPIMAGTFSVKQSGIELMKNVLSENPCLVKNRKHFYDQIYLAEILYPKIISNLLVFSNFLVFENEHYIKTDYRTKDFIGGYYLNNELETHWHDFKFIENFPLKSLKMSNYSTRLILGYISYILLKKRISFFK</sequence>
<reference evidence="2 4" key="2">
    <citation type="submission" date="2016-11" db="EMBL/GenBank/DDBJ databases">
        <title>Whole genomes of Flavobacteriaceae.</title>
        <authorList>
            <person name="Stine C."/>
            <person name="Li C."/>
            <person name="Tadesse D."/>
        </authorList>
    </citation>
    <scope>NUCLEOTIDE SEQUENCE [LARGE SCALE GENOMIC DNA]</scope>
    <source>
        <strain evidence="2 4">ATCC 51468</strain>
    </source>
</reference>
<accession>A0A0D0EFI9</accession>
<keyword evidence="4" id="KW-1185">Reference proteome</keyword>
<dbReference type="EMBL" id="JPRK01000004">
    <property type="protein sequence ID" value="KIO54184.1"/>
    <property type="molecule type" value="Genomic_DNA"/>
</dbReference>
<organism evidence="1 3">
    <name type="scientific">Flavobacterium hibernum</name>
    <dbReference type="NCBI Taxonomy" id="37752"/>
    <lineage>
        <taxon>Bacteria</taxon>
        <taxon>Pseudomonadati</taxon>
        <taxon>Bacteroidota</taxon>
        <taxon>Flavobacteriia</taxon>
        <taxon>Flavobacteriales</taxon>
        <taxon>Flavobacteriaceae</taxon>
        <taxon>Flavobacterium</taxon>
    </lineage>
</organism>
<dbReference type="InterPro" id="IPR029044">
    <property type="entry name" value="Nucleotide-diphossugar_trans"/>
</dbReference>
<proteinExistence type="predicted"/>
<dbReference type="STRING" id="37752.IW18_04075"/>
<reference evidence="1 3" key="1">
    <citation type="submission" date="2015-01" db="EMBL/GenBank/DDBJ databases">
        <title>Genome of Flavobacterium hibernum DSM 12611.</title>
        <authorList>
            <person name="Stropko S.J."/>
            <person name="Pipes S.E."/>
            <person name="Newman J.D."/>
        </authorList>
    </citation>
    <scope>NUCLEOTIDE SEQUENCE [LARGE SCALE GENOMIC DNA]</scope>
    <source>
        <strain evidence="1 3">DSM 12611</strain>
    </source>
</reference>
<evidence type="ECO:0000313" key="4">
    <source>
        <dbReference type="Proteomes" id="UP000198302"/>
    </source>
</evidence>
<dbReference type="Proteomes" id="UP000198302">
    <property type="component" value="Unassembled WGS sequence"/>
</dbReference>
<dbReference type="Proteomes" id="UP000032061">
    <property type="component" value="Unassembled WGS sequence"/>
</dbReference>
<evidence type="ECO:0000313" key="2">
    <source>
        <dbReference type="EMBL" id="OXA89711.1"/>
    </source>
</evidence>